<dbReference type="AlphaFoldDB" id="A0A645D477"/>
<evidence type="ECO:0000313" key="2">
    <source>
        <dbReference type="EMBL" id="MPM84290.1"/>
    </source>
</evidence>
<dbReference type="Pfam" id="PF13275">
    <property type="entry name" value="S4_2"/>
    <property type="match status" value="1"/>
</dbReference>
<dbReference type="Gene3D" id="3.10.290.10">
    <property type="entry name" value="RNA-binding S4 domain"/>
    <property type="match status" value="1"/>
</dbReference>
<comment type="caution">
    <text evidence="2">The sequence shown here is derived from an EMBL/GenBank/DDBJ whole genome shotgun (WGS) entry which is preliminary data.</text>
</comment>
<organism evidence="2">
    <name type="scientific">bioreactor metagenome</name>
    <dbReference type="NCBI Taxonomy" id="1076179"/>
    <lineage>
        <taxon>unclassified sequences</taxon>
        <taxon>metagenomes</taxon>
        <taxon>ecological metagenomes</taxon>
    </lineage>
</organism>
<evidence type="ECO:0000259" key="1">
    <source>
        <dbReference type="SMART" id="SM00363"/>
    </source>
</evidence>
<dbReference type="PROSITE" id="PS50889">
    <property type="entry name" value="S4"/>
    <property type="match status" value="1"/>
</dbReference>
<dbReference type="InterPro" id="IPR014330">
    <property type="entry name" value="RNA-bd_S4-rel_YaaA"/>
</dbReference>
<dbReference type="GO" id="GO:0003723">
    <property type="term" value="F:RNA binding"/>
    <property type="evidence" value="ECO:0007669"/>
    <property type="project" value="InterPro"/>
</dbReference>
<dbReference type="CDD" id="cd00165">
    <property type="entry name" value="S4"/>
    <property type="match status" value="1"/>
</dbReference>
<dbReference type="SMART" id="SM00363">
    <property type="entry name" value="S4"/>
    <property type="match status" value="1"/>
</dbReference>
<dbReference type="SUPFAM" id="SSF55174">
    <property type="entry name" value="Alpha-L RNA-binding motif"/>
    <property type="match status" value="1"/>
</dbReference>
<protein>
    <recommendedName>
        <fullName evidence="1">RNA-binding S4 domain-containing protein</fullName>
    </recommendedName>
</protein>
<proteinExistence type="predicted"/>
<name>A0A645D477_9ZZZZ</name>
<dbReference type="InterPro" id="IPR002942">
    <property type="entry name" value="S4_RNA-bd"/>
</dbReference>
<reference evidence="2" key="1">
    <citation type="submission" date="2019-08" db="EMBL/GenBank/DDBJ databases">
        <authorList>
            <person name="Kucharzyk K."/>
            <person name="Murdoch R.W."/>
            <person name="Higgins S."/>
            <person name="Loffler F."/>
        </authorList>
    </citation>
    <scope>NUCLEOTIDE SEQUENCE</scope>
</reference>
<gene>
    <name evidence="2" type="ORF">SDC9_131361</name>
</gene>
<dbReference type="EMBL" id="VSSQ01032882">
    <property type="protein sequence ID" value="MPM84290.1"/>
    <property type="molecule type" value="Genomic_DNA"/>
</dbReference>
<dbReference type="InterPro" id="IPR036986">
    <property type="entry name" value="S4_RNA-bd_sf"/>
</dbReference>
<dbReference type="NCBIfam" id="TIGR02988">
    <property type="entry name" value="YaaA_near_RecF"/>
    <property type="match status" value="1"/>
</dbReference>
<sequence>MLEIKIDTEYIKLDQFLKFAGLVNTGGEAKNIIMEGRIAVNGSVEKARGKKLRADDIIEFEGHKYKIV</sequence>
<feature type="domain" description="RNA-binding S4" evidence="1">
    <location>
        <begin position="11"/>
        <end position="66"/>
    </location>
</feature>
<accession>A0A645D477</accession>